<organism evidence="7 8">
    <name type="scientific">Cohnella phaseoli</name>
    <dbReference type="NCBI Taxonomy" id="456490"/>
    <lineage>
        <taxon>Bacteria</taxon>
        <taxon>Bacillati</taxon>
        <taxon>Bacillota</taxon>
        <taxon>Bacilli</taxon>
        <taxon>Bacillales</taxon>
        <taxon>Paenibacillaceae</taxon>
        <taxon>Cohnella</taxon>
    </lineage>
</organism>
<proteinExistence type="predicted"/>
<feature type="modified residue" description="4-aspartylphosphate" evidence="4">
    <location>
        <position position="59"/>
    </location>
</feature>
<sequence>MLSTMYKMLIVDDERAIVNGLFRLFEEESELQLDLFRAYSGVEAYELIRTQPMDIVLSDIRMPGMTGLELQKKVKELWPGCQFIFLTGFDEFHYVQEALRNEGTDYILKTEEDSTIVLSVGKAVERLNKQLEIHISMAEAALKLKQALPILQKELLWEFLQEEGAYNDSRLLRQIQELDFPLSLDREVLLMVARVDDWGNKTNTSDRMLMLYAMTNIVKEYLGSTAELYPLANGQGEVVWLIQDSQMLAAETVSSSKRIALLMNNASESILEACKRYLGITISLIVASEAVSWETCRVKFNRLRRLLFVNHAMRRELALSEANLTKAEEGLHAESPDTSAQRQQRKMLLLDTYLETGQREAFNELFYELVRLTGENEAEIDVVQMHLYYGIVTLFLSYLHQLGQPPKGGSQLDIRRLTHMEQHGSWAGAVQYLQGIADLLFSVKNDDLDERDREVIRKIKRYVEQNLAGDLSLTHIADLVGFNRSYLSRLYKQKTGEGLSEYILDMRLKKAKELLRQPAIKIHEISEALGFESAAYFTRFFKKMTNLTPTEFRELNQ</sequence>
<dbReference type="RefSeq" id="WP_181917866.1">
    <property type="nucleotide sequence ID" value="NZ_QRDZ01000019.1"/>
</dbReference>
<dbReference type="GO" id="GO:0000160">
    <property type="term" value="P:phosphorelay signal transduction system"/>
    <property type="evidence" value="ECO:0007669"/>
    <property type="project" value="InterPro"/>
</dbReference>
<evidence type="ECO:0000256" key="2">
    <source>
        <dbReference type="ARBA" id="ARBA00023125"/>
    </source>
</evidence>
<dbReference type="PROSITE" id="PS00041">
    <property type="entry name" value="HTH_ARAC_FAMILY_1"/>
    <property type="match status" value="1"/>
</dbReference>
<dbReference type="EMBL" id="QRDZ01000019">
    <property type="protein sequence ID" value="RED65431.1"/>
    <property type="molecule type" value="Genomic_DNA"/>
</dbReference>
<comment type="caution">
    <text evidence="7">The sequence shown here is derived from an EMBL/GenBank/DDBJ whole genome shotgun (WGS) entry which is preliminary data.</text>
</comment>
<dbReference type="PROSITE" id="PS01124">
    <property type="entry name" value="HTH_ARAC_FAMILY_2"/>
    <property type="match status" value="1"/>
</dbReference>
<feature type="domain" description="Response regulatory" evidence="6">
    <location>
        <begin position="7"/>
        <end position="124"/>
    </location>
</feature>
<evidence type="ECO:0000256" key="4">
    <source>
        <dbReference type="PROSITE-ProRule" id="PRU00169"/>
    </source>
</evidence>
<dbReference type="PRINTS" id="PR00032">
    <property type="entry name" value="HTHARAC"/>
</dbReference>
<dbReference type="SMART" id="SM00342">
    <property type="entry name" value="HTH_ARAC"/>
    <property type="match status" value="1"/>
</dbReference>
<dbReference type="Gene3D" id="1.10.10.60">
    <property type="entry name" value="Homeodomain-like"/>
    <property type="match status" value="2"/>
</dbReference>
<dbReference type="CDD" id="cd17536">
    <property type="entry name" value="REC_YesN-like"/>
    <property type="match status" value="1"/>
</dbReference>
<dbReference type="InterPro" id="IPR020449">
    <property type="entry name" value="Tscrpt_reg_AraC-type_HTH"/>
</dbReference>
<keyword evidence="3" id="KW-0804">Transcription</keyword>
<reference evidence="7 8" key="1">
    <citation type="submission" date="2018-07" db="EMBL/GenBank/DDBJ databases">
        <title>Genomic Encyclopedia of Type Strains, Phase III (KMG-III): the genomes of soil and plant-associated and newly described type strains.</title>
        <authorList>
            <person name="Whitman W."/>
        </authorList>
    </citation>
    <scope>NUCLEOTIDE SEQUENCE [LARGE SCALE GENOMIC DNA]</scope>
    <source>
        <strain evidence="7 8">CECT 7287</strain>
    </source>
</reference>
<evidence type="ECO:0000256" key="3">
    <source>
        <dbReference type="ARBA" id="ARBA00023163"/>
    </source>
</evidence>
<evidence type="ECO:0000256" key="1">
    <source>
        <dbReference type="ARBA" id="ARBA00023015"/>
    </source>
</evidence>
<gene>
    <name evidence="7" type="ORF">DFP98_11970</name>
</gene>
<dbReference type="SMART" id="SM00448">
    <property type="entry name" value="REC"/>
    <property type="match status" value="1"/>
</dbReference>
<dbReference type="InterPro" id="IPR009057">
    <property type="entry name" value="Homeodomain-like_sf"/>
</dbReference>
<dbReference type="PANTHER" id="PTHR43280">
    <property type="entry name" value="ARAC-FAMILY TRANSCRIPTIONAL REGULATOR"/>
    <property type="match status" value="1"/>
</dbReference>
<keyword evidence="1" id="KW-0805">Transcription regulation</keyword>
<accession>A0A3D9IUK3</accession>
<name>A0A3D9IUK3_9BACL</name>
<dbReference type="InterPro" id="IPR001789">
    <property type="entry name" value="Sig_transdc_resp-reg_receiver"/>
</dbReference>
<evidence type="ECO:0000313" key="8">
    <source>
        <dbReference type="Proteomes" id="UP000256977"/>
    </source>
</evidence>
<protein>
    <submittedName>
        <fullName evidence="7">Two-component system response regulator YesN</fullName>
    </submittedName>
</protein>
<dbReference type="GO" id="GO:0003700">
    <property type="term" value="F:DNA-binding transcription factor activity"/>
    <property type="evidence" value="ECO:0007669"/>
    <property type="project" value="InterPro"/>
</dbReference>
<dbReference type="AlphaFoldDB" id="A0A3D9IUK3"/>
<evidence type="ECO:0000313" key="7">
    <source>
        <dbReference type="EMBL" id="RED65431.1"/>
    </source>
</evidence>
<evidence type="ECO:0000259" key="6">
    <source>
        <dbReference type="PROSITE" id="PS50110"/>
    </source>
</evidence>
<dbReference type="PANTHER" id="PTHR43280:SF28">
    <property type="entry name" value="HTH-TYPE TRANSCRIPTIONAL ACTIVATOR RHAS"/>
    <property type="match status" value="1"/>
</dbReference>
<dbReference type="SUPFAM" id="SSF52172">
    <property type="entry name" value="CheY-like"/>
    <property type="match status" value="1"/>
</dbReference>
<dbReference type="GO" id="GO:0043565">
    <property type="term" value="F:sequence-specific DNA binding"/>
    <property type="evidence" value="ECO:0007669"/>
    <property type="project" value="InterPro"/>
</dbReference>
<dbReference type="Pfam" id="PF00072">
    <property type="entry name" value="Response_reg"/>
    <property type="match status" value="1"/>
</dbReference>
<keyword evidence="4" id="KW-0597">Phosphoprotein</keyword>
<dbReference type="PROSITE" id="PS50110">
    <property type="entry name" value="RESPONSE_REGULATORY"/>
    <property type="match status" value="1"/>
</dbReference>
<dbReference type="Gene3D" id="3.40.50.2300">
    <property type="match status" value="1"/>
</dbReference>
<dbReference type="InterPro" id="IPR018062">
    <property type="entry name" value="HTH_AraC-typ_CS"/>
</dbReference>
<evidence type="ECO:0000259" key="5">
    <source>
        <dbReference type="PROSITE" id="PS01124"/>
    </source>
</evidence>
<dbReference type="SUPFAM" id="SSF46689">
    <property type="entry name" value="Homeodomain-like"/>
    <property type="match status" value="2"/>
</dbReference>
<keyword evidence="2" id="KW-0238">DNA-binding</keyword>
<dbReference type="InterPro" id="IPR011006">
    <property type="entry name" value="CheY-like_superfamily"/>
</dbReference>
<dbReference type="InterPro" id="IPR018060">
    <property type="entry name" value="HTH_AraC"/>
</dbReference>
<keyword evidence="8" id="KW-1185">Reference proteome</keyword>
<dbReference type="Pfam" id="PF12833">
    <property type="entry name" value="HTH_18"/>
    <property type="match status" value="1"/>
</dbReference>
<dbReference type="Proteomes" id="UP000256977">
    <property type="component" value="Unassembled WGS sequence"/>
</dbReference>
<feature type="domain" description="HTH araC/xylS-type" evidence="5">
    <location>
        <begin position="457"/>
        <end position="555"/>
    </location>
</feature>